<dbReference type="CDD" id="cd07818">
    <property type="entry name" value="SRPBCC_1"/>
    <property type="match status" value="1"/>
</dbReference>
<name>A0A1C9WBK7_9GAMM</name>
<dbReference type="AlphaFoldDB" id="A0A1C9WBK7"/>
<dbReference type="Proteomes" id="UP000095672">
    <property type="component" value="Chromosome"/>
</dbReference>
<dbReference type="InterPro" id="IPR023393">
    <property type="entry name" value="START-like_dom_sf"/>
</dbReference>
<keyword evidence="3" id="KW-1185">Reference proteome</keyword>
<dbReference type="Pfam" id="PF10604">
    <property type="entry name" value="Polyketide_cyc2"/>
    <property type="match status" value="1"/>
</dbReference>
<dbReference type="SUPFAM" id="SSF55961">
    <property type="entry name" value="Bet v1-like"/>
    <property type="match status" value="1"/>
</dbReference>
<dbReference type="STRING" id="1769779.AUP74_03167"/>
<reference evidence="3" key="1">
    <citation type="submission" date="2016-01" db="EMBL/GenBank/DDBJ databases">
        <title>Complete genome sequence of Microbulbifer sp. CCB-MM1, a halophile isolated from Matang Mangrove Forest, Perak.</title>
        <authorList>
            <person name="Moh T.H."/>
            <person name="Dinesh B."/>
            <person name="Lau N.-S."/>
            <person name="Go F."/>
            <person name="Alexander Chong S.-C."/>
        </authorList>
    </citation>
    <scope>NUCLEOTIDE SEQUENCE [LARGE SCALE GENOMIC DNA]</scope>
    <source>
        <strain evidence="3">CCB-MM1</strain>
    </source>
</reference>
<feature type="compositionally biased region" description="Acidic residues" evidence="1">
    <location>
        <begin position="222"/>
        <end position="240"/>
    </location>
</feature>
<protein>
    <submittedName>
        <fullName evidence="2">Polyketide cyclase / dehydrase and lipid transport</fullName>
    </submittedName>
</protein>
<feature type="compositionally biased region" description="Acidic residues" evidence="1">
    <location>
        <begin position="180"/>
        <end position="191"/>
    </location>
</feature>
<sequence>MRWILYILIFIALLILAGFLLPREIIVERSVYITKPPESVFSYVNNLRNFNSWSPWYQLDPTTEYEYSGPESGIGATMSWQSENPSVGTGSQTIVTSQPNSLVRMDLNFAAQGQATSEIRLQPQGSGTNVTWWFSTDLGGSPIARWFGLMVKRMIGQSYEQGLQKLKNLVESEASTSTAEMEESSQEDNGSDTELPLEGSEGADDMETDPGDVDPGIQGEVLDGEVLEEEAEEPVEEETI</sequence>
<evidence type="ECO:0000256" key="1">
    <source>
        <dbReference type="SAM" id="MobiDB-lite"/>
    </source>
</evidence>
<dbReference type="RefSeq" id="WP_069948386.1">
    <property type="nucleotide sequence ID" value="NZ_CP014143.1"/>
</dbReference>
<feature type="compositionally biased region" description="Acidic residues" evidence="1">
    <location>
        <begin position="201"/>
        <end position="212"/>
    </location>
</feature>
<organism evidence="2 3">
    <name type="scientific">Microbulbifer aggregans</name>
    <dbReference type="NCBI Taxonomy" id="1769779"/>
    <lineage>
        <taxon>Bacteria</taxon>
        <taxon>Pseudomonadati</taxon>
        <taxon>Pseudomonadota</taxon>
        <taxon>Gammaproteobacteria</taxon>
        <taxon>Cellvibrionales</taxon>
        <taxon>Microbulbiferaceae</taxon>
        <taxon>Microbulbifer</taxon>
    </lineage>
</organism>
<evidence type="ECO:0000313" key="2">
    <source>
        <dbReference type="EMBL" id="AOS98533.1"/>
    </source>
</evidence>
<proteinExistence type="predicted"/>
<dbReference type="PATRIC" id="fig|1769779.3.peg.3146"/>
<dbReference type="Gene3D" id="3.30.530.20">
    <property type="match status" value="1"/>
</dbReference>
<gene>
    <name evidence="2" type="ORF">AUP74_03167</name>
</gene>
<dbReference type="OrthoDB" id="9807923at2"/>
<dbReference type="InterPro" id="IPR019587">
    <property type="entry name" value="Polyketide_cyclase/dehydratase"/>
</dbReference>
<dbReference type="EMBL" id="CP014143">
    <property type="protein sequence ID" value="AOS98533.1"/>
    <property type="molecule type" value="Genomic_DNA"/>
</dbReference>
<evidence type="ECO:0000313" key="3">
    <source>
        <dbReference type="Proteomes" id="UP000095672"/>
    </source>
</evidence>
<dbReference type="KEGG" id="micc:AUP74_03167"/>
<feature type="region of interest" description="Disordered" evidence="1">
    <location>
        <begin position="172"/>
        <end position="240"/>
    </location>
</feature>
<accession>A0A1C9WBK7</accession>